<dbReference type="Gene3D" id="1.20.272.10">
    <property type="match status" value="1"/>
</dbReference>
<dbReference type="Pfam" id="PF21960">
    <property type="entry name" value="RCF1-5-like_lid"/>
    <property type="match status" value="1"/>
</dbReference>
<keyword evidence="2" id="KW-0547">Nucleotide-binding</keyword>
<dbReference type="Gene3D" id="1.10.8.60">
    <property type="match status" value="1"/>
</dbReference>
<keyword evidence="1" id="KW-0235">DNA replication</keyword>
<comment type="caution">
    <text evidence="6">The sequence shown here is derived from an EMBL/GenBank/DDBJ whole genome shotgun (WGS) entry which is preliminary data.</text>
</comment>
<dbReference type="InterPro" id="IPR013748">
    <property type="entry name" value="Rep_factorC_C"/>
</dbReference>
<evidence type="ECO:0000256" key="3">
    <source>
        <dbReference type="ARBA" id="ARBA00022840"/>
    </source>
</evidence>
<evidence type="ECO:0000313" key="6">
    <source>
        <dbReference type="EMBL" id="KAJ4463041.1"/>
    </source>
</evidence>
<dbReference type="CDD" id="cd18140">
    <property type="entry name" value="HLD_clamp_RFC"/>
    <property type="match status" value="1"/>
</dbReference>
<dbReference type="InterPro" id="IPR027417">
    <property type="entry name" value="P-loop_NTPase"/>
</dbReference>
<accession>A0ABQ8UX50</accession>
<dbReference type="SUPFAM" id="SSF48019">
    <property type="entry name" value="post-AAA+ oligomerization domain-like"/>
    <property type="match status" value="1"/>
</dbReference>
<feature type="compositionally biased region" description="Basic and acidic residues" evidence="4">
    <location>
        <begin position="16"/>
        <end position="30"/>
    </location>
</feature>
<dbReference type="InterPro" id="IPR050238">
    <property type="entry name" value="DNA_Rep/Repair_Clamp_Loader"/>
</dbReference>
<feature type="region of interest" description="Disordered" evidence="4">
    <location>
        <begin position="1"/>
        <end position="30"/>
    </location>
</feature>
<dbReference type="EMBL" id="JAPMOS010000001">
    <property type="protein sequence ID" value="KAJ4463041.1"/>
    <property type="molecule type" value="Genomic_DNA"/>
</dbReference>
<dbReference type="CDD" id="cd00009">
    <property type="entry name" value="AAA"/>
    <property type="match status" value="1"/>
</dbReference>
<evidence type="ECO:0000313" key="7">
    <source>
        <dbReference type="Proteomes" id="UP001141327"/>
    </source>
</evidence>
<evidence type="ECO:0000259" key="5">
    <source>
        <dbReference type="SMART" id="SM00382"/>
    </source>
</evidence>
<proteinExistence type="predicted"/>
<protein>
    <submittedName>
        <fullName evidence="6">Replication factor C subunit 4</fullName>
    </submittedName>
</protein>
<keyword evidence="3" id="KW-0067">ATP-binding</keyword>
<feature type="domain" description="AAA+ ATPase" evidence="5">
    <location>
        <begin position="70"/>
        <end position="247"/>
    </location>
</feature>
<dbReference type="InterPro" id="IPR003593">
    <property type="entry name" value="AAA+_ATPase"/>
</dbReference>
<reference evidence="6" key="1">
    <citation type="journal article" date="2022" name="bioRxiv">
        <title>Genomics of Preaxostyla Flagellates Illuminates Evolutionary Transitions and the Path Towards Mitochondrial Loss.</title>
        <authorList>
            <person name="Novak L.V.F."/>
            <person name="Treitli S.C."/>
            <person name="Pyrih J."/>
            <person name="Halakuc P."/>
            <person name="Pipaliya S.V."/>
            <person name="Vacek V."/>
            <person name="Brzon O."/>
            <person name="Soukal P."/>
            <person name="Eme L."/>
            <person name="Dacks J.B."/>
            <person name="Karnkowska A."/>
            <person name="Elias M."/>
            <person name="Hampl V."/>
        </authorList>
    </citation>
    <scope>NUCLEOTIDE SEQUENCE</scope>
    <source>
        <strain evidence="6">RCP-MX</strain>
    </source>
</reference>
<sequence length="487" mass="52982">MEVEAEAGEPVINPQQDEHAEIEAEVTEKKNPKTDRLLPWVEKFRPKVLADVVYQDEVISPLRQFLQAGNLPHLLFYGPPGTGKTSTILALAHELYGPDLYHSRVMELNASDERGINVIREKVKVFAKGSVTHRPASVPPPHPRRRRVSGLFSGLDWAIAGGPCLWGGPACDGAPRSNYRYPAPQFKLIVLDEADSLTADAQSALRRVMETHARVTRFCLVCNYISRIIEPVASRCAKFRFRVLPPESALTRLRAICASEGVQCPDQALLRSMQLSEGDLRQAITLLQSAHRLYGGALTPEMFTELAGVVPEDRMGLFTRALRSNSFDHLQRAIGGLLADGFPAQQIIAQVAPTPHATRPTPHAPRHDRHTPHATVAPRLATISSHRTPRTAPPPGEQLLEWVVEDPELSDVKKADIAYRIAQTEKALADGASEELQIGALGAAAMETICLGARPAPGAAITTTTTVAPALPQPRPAAAGAPRRPAK</sequence>
<feature type="region of interest" description="Disordered" evidence="4">
    <location>
        <begin position="465"/>
        <end position="487"/>
    </location>
</feature>
<dbReference type="SUPFAM" id="SSF52540">
    <property type="entry name" value="P-loop containing nucleoside triphosphate hydrolases"/>
    <property type="match status" value="1"/>
</dbReference>
<dbReference type="Proteomes" id="UP001141327">
    <property type="component" value="Unassembled WGS sequence"/>
</dbReference>
<dbReference type="Pfam" id="PF03215">
    <property type="entry name" value="Rad17"/>
    <property type="match status" value="1"/>
</dbReference>
<gene>
    <name evidence="6" type="ORF">PAPYR_287</name>
</gene>
<dbReference type="Pfam" id="PF08542">
    <property type="entry name" value="Rep_fac_C"/>
    <property type="match status" value="1"/>
</dbReference>
<dbReference type="PANTHER" id="PTHR11669:SF20">
    <property type="entry name" value="REPLICATION FACTOR C SUBUNIT 4"/>
    <property type="match status" value="1"/>
</dbReference>
<organism evidence="6 7">
    <name type="scientific">Paratrimastix pyriformis</name>
    <dbReference type="NCBI Taxonomy" id="342808"/>
    <lineage>
        <taxon>Eukaryota</taxon>
        <taxon>Metamonada</taxon>
        <taxon>Preaxostyla</taxon>
        <taxon>Paratrimastigidae</taxon>
        <taxon>Paratrimastix</taxon>
    </lineage>
</organism>
<name>A0ABQ8UX50_9EUKA</name>
<dbReference type="SMART" id="SM00382">
    <property type="entry name" value="AAA"/>
    <property type="match status" value="1"/>
</dbReference>
<dbReference type="InterPro" id="IPR047854">
    <property type="entry name" value="RFC_lid"/>
</dbReference>
<evidence type="ECO:0000256" key="4">
    <source>
        <dbReference type="SAM" id="MobiDB-lite"/>
    </source>
</evidence>
<dbReference type="Gene3D" id="3.40.50.300">
    <property type="entry name" value="P-loop containing nucleotide triphosphate hydrolases"/>
    <property type="match status" value="1"/>
</dbReference>
<evidence type="ECO:0000256" key="1">
    <source>
        <dbReference type="ARBA" id="ARBA00022705"/>
    </source>
</evidence>
<dbReference type="PANTHER" id="PTHR11669">
    <property type="entry name" value="REPLICATION FACTOR C / DNA POLYMERASE III GAMMA-TAU SUBUNIT"/>
    <property type="match status" value="1"/>
</dbReference>
<dbReference type="InterPro" id="IPR008921">
    <property type="entry name" value="DNA_pol3_clamp-load_cplx_C"/>
</dbReference>
<evidence type="ECO:0000256" key="2">
    <source>
        <dbReference type="ARBA" id="ARBA00022741"/>
    </source>
</evidence>
<keyword evidence="7" id="KW-1185">Reference proteome</keyword>